<proteinExistence type="predicted"/>
<name>A0ACA9SK23_9GLOM</name>
<reference evidence="1" key="1">
    <citation type="submission" date="2021-06" db="EMBL/GenBank/DDBJ databases">
        <authorList>
            <person name="Kallberg Y."/>
            <person name="Tangrot J."/>
            <person name="Rosling A."/>
        </authorList>
    </citation>
    <scope>NUCLEOTIDE SEQUENCE</scope>
    <source>
        <strain evidence="1">MA461A</strain>
    </source>
</reference>
<dbReference type="Proteomes" id="UP000789920">
    <property type="component" value="Unassembled WGS sequence"/>
</dbReference>
<feature type="non-terminal residue" evidence="1">
    <location>
        <position position="1"/>
    </location>
</feature>
<organism evidence="1 2">
    <name type="scientific">Racocetra persica</name>
    <dbReference type="NCBI Taxonomy" id="160502"/>
    <lineage>
        <taxon>Eukaryota</taxon>
        <taxon>Fungi</taxon>
        <taxon>Fungi incertae sedis</taxon>
        <taxon>Mucoromycota</taxon>
        <taxon>Glomeromycotina</taxon>
        <taxon>Glomeromycetes</taxon>
        <taxon>Diversisporales</taxon>
        <taxon>Gigasporaceae</taxon>
        <taxon>Racocetra</taxon>
    </lineage>
</organism>
<protein>
    <submittedName>
        <fullName evidence="1">35990_t:CDS:1</fullName>
    </submittedName>
</protein>
<comment type="caution">
    <text evidence="1">The sequence shown here is derived from an EMBL/GenBank/DDBJ whole genome shotgun (WGS) entry which is preliminary data.</text>
</comment>
<evidence type="ECO:0000313" key="1">
    <source>
        <dbReference type="EMBL" id="CAG8840754.1"/>
    </source>
</evidence>
<accession>A0ACA9SK23</accession>
<gene>
    <name evidence="1" type="ORF">RPERSI_LOCUS31558</name>
</gene>
<dbReference type="EMBL" id="CAJVQC010127703">
    <property type="protein sequence ID" value="CAG8840754.1"/>
    <property type="molecule type" value="Genomic_DNA"/>
</dbReference>
<sequence>SEPLTLVLAQVGVLISCSKILASLQCKIHHSKDLLDWISLRGYKIRKHHKIDLLQKHTTDKPPNSICM</sequence>
<feature type="non-terminal residue" evidence="1">
    <location>
        <position position="68"/>
    </location>
</feature>
<evidence type="ECO:0000313" key="2">
    <source>
        <dbReference type="Proteomes" id="UP000789920"/>
    </source>
</evidence>
<keyword evidence="2" id="KW-1185">Reference proteome</keyword>